<keyword evidence="2" id="KW-1003">Cell membrane</keyword>
<gene>
    <name evidence="7" type="ORF">KL86APRO_30068</name>
</gene>
<evidence type="ECO:0000313" key="7">
    <source>
        <dbReference type="EMBL" id="SBW12518.1"/>
    </source>
</evidence>
<dbReference type="Pfam" id="PF04277">
    <property type="entry name" value="OAD_gamma"/>
    <property type="match status" value="1"/>
</dbReference>
<evidence type="ECO:0000256" key="1">
    <source>
        <dbReference type="ARBA" id="ARBA00004236"/>
    </source>
</evidence>
<proteinExistence type="predicted"/>
<keyword evidence="4 6" id="KW-1133">Transmembrane helix</keyword>
<organism evidence="7">
    <name type="scientific">uncultured Alphaproteobacteria bacterium</name>
    <dbReference type="NCBI Taxonomy" id="91750"/>
    <lineage>
        <taxon>Bacteria</taxon>
        <taxon>Pseudomonadati</taxon>
        <taxon>Pseudomonadota</taxon>
        <taxon>Alphaproteobacteria</taxon>
        <taxon>environmental samples</taxon>
    </lineage>
</organism>
<dbReference type="AlphaFoldDB" id="A0A212KLI5"/>
<feature type="transmembrane region" description="Helical" evidence="6">
    <location>
        <begin position="32"/>
        <end position="57"/>
    </location>
</feature>
<keyword evidence="3 6" id="KW-0812">Transmembrane</keyword>
<evidence type="ECO:0000256" key="4">
    <source>
        <dbReference type="ARBA" id="ARBA00022989"/>
    </source>
</evidence>
<evidence type="ECO:0000256" key="2">
    <source>
        <dbReference type="ARBA" id="ARBA00022475"/>
    </source>
</evidence>
<reference evidence="7" key="1">
    <citation type="submission" date="2016-04" db="EMBL/GenBank/DDBJ databases">
        <authorList>
            <person name="Evans L.H."/>
            <person name="Alamgir A."/>
            <person name="Owens N."/>
            <person name="Weber N.D."/>
            <person name="Virtaneva K."/>
            <person name="Barbian K."/>
            <person name="Babar A."/>
            <person name="Rosenke K."/>
        </authorList>
    </citation>
    <scope>NUCLEOTIDE SEQUENCE</scope>
    <source>
        <strain evidence="7">86</strain>
    </source>
</reference>
<keyword evidence="5 6" id="KW-0472">Membrane</keyword>
<protein>
    <submittedName>
        <fullName evidence="7">Uncharacterized protein</fullName>
    </submittedName>
</protein>
<dbReference type="GO" id="GO:0036376">
    <property type="term" value="P:sodium ion export across plasma membrane"/>
    <property type="evidence" value="ECO:0007669"/>
    <property type="project" value="InterPro"/>
</dbReference>
<dbReference type="GO" id="GO:0005886">
    <property type="term" value="C:plasma membrane"/>
    <property type="evidence" value="ECO:0007669"/>
    <property type="project" value="UniProtKB-SubCell"/>
</dbReference>
<evidence type="ECO:0000256" key="3">
    <source>
        <dbReference type="ARBA" id="ARBA00022692"/>
    </source>
</evidence>
<dbReference type="GO" id="GO:0015081">
    <property type="term" value="F:sodium ion transmembrane transporter activity"/>
    <property type="evidence" value="ECO:0007669"/>
    <property type="project" value="InterPro"/>
</dbReference>
<dbReference type="EMBL" id="FLUO01000003">
    <property type="protein sequence ID" value="SBW12518.1"/>
    <property type="molecule type" value="Genomic_DNA"/>
</dbReference>
<sequence>MAFEQLLDAAAQVVDVAQVAQAAEEIPAWQGGLMGMAVVMTALVGIWFATSAIGAYFQKKKAPAPGKSEAAPKAQPAAPAAPAAAASTEIPLAVIIAAAVQMVQAPIRNVVVSAPGMASVTWTSQGRQAIYASHSAKAPQAVTPLGTIKK</sequence>
<evidence type="ECO:0000256" key="5">
    <source>
        <dbReference type="ARBA" id="ARBA00023136"/>
    </source>
</evidence>
<evidence type="ECO:0000256" key="6">
    <source>
        <dbReference type="SAM" id="Phobius"/>
    </source>
</evidence>
<comment type="subcellular location">
    <subcellularLocation>
        <location evidence="1">Cell membrane</location>
    </subcellularLocation>
</comment>
<accession>A0A212KLI5</accession>
<dbReference type="InterPro" id="IPR005899">
    <property type="entry name" value="Na_pump_deCOase"/>
</dbReference>
<name>A0A212KLI5_9PROT</name>